<proteinExistence type="predicted"/>
<reference evidence="3" key="1">
    <citation type="journal article" date="2020" name="Nature">
        <title>Giant virus diversity and host interactions through global metagenomics.</title>
        <authorList>
            <person name="Schulz F."/>
            <person name="Roux S."/>
            <person name="Paez-Espino D."/>
            <person name="Jungbluth S."/>
            <person name="Walsh D.A."/>
            <person name="Denef V.J."/>
            <person name="McMahon K.D."/>
            <person name="Konstantinidis K.T."/>
            <person name="Eloe-Fadrosh E.A."/>
            <person name="Kyrpides N.C."/>
            <person name="Woyke T."/>
        </authorList>
    </citation>
    <scope>NUCLEOTIDE SEQUENCE</scope>
    <source>
        <strain evidence="3">GVMAG-S-1101169-75</strain>
    </source>
</reference>
<feature type="region of interest" description="Disordered" evidence="1">
    <location>
        <begin position="452"/>
        <end position="471"/>
    </location>
</feature>
<dbReference type="GO" id="GO:0004842">
    <property type="term" value="F:ubiquitin-protein transferase activity"/>
    <property type="evidence" value="ECO:0007669"/>
    <property type="project" value="InterPro"/>
</dbReference>
<dbReference type="Pfam" id="PF04564">
    <property type="entry name" value="U-box"/>
    <property type="match status" value="1"/>
</dbReference>
<organism evidence="3">
    <name type="scientific">viral metagenome</name>
    <dbReference type="NCBI Taxonomy" id="1070528"/>
    <lineage>
        <taxon>unclassified sequences</taxon>
        <taxon>metagenomes</taxon>
        <taxon>organismal metagenomes</taxon>
    </lineage>
</organism>
<dbReference type="EMBL" id="MN740795">
    <property type="protein sequence ID" value="QHU12042.1"/>
    <property type="molecule type" value="Genomic_DNA"/>
</dbReference>
<feature type="domain" description="U-box" evidence="2">
    <location>
        <begin position="522"/>
        <end position="588"/>
    </location>
</feature>
<name>A0A6C0K1W4_9ZZZZ</name>
<evidence type="ECO:0000256" key="1">
    <source>
        <dbReference type="SAM" id="MobiDB-lite"/>
    </source>
</evidence>
<protein>
    <recommendedName>
        <fullName evidence="2">U-box domain-containing protein</fullName>
    </recommendedName>
</protein>
<accession>A0A6C0K1W4</accession>
<evidence type="ECO:0000259" key="2">
    <source>
        <dbReference type="Pfam" id="PF04564"/>
    </source>
</evidence>
<dbReference type="AlphaFoldDB" id="A0A6C0K1W4"/>
<dbReference type="GO" id="GO:0016567">
    <property type="term" value="P:protein ubiquitination"/>
    <property type="evidence" value="ECO:0007669"/>
    <property type="project" value="InterPro"/>
</dbReference>
<dbReference type="InterPro" id="IPR003613">
    <property type="entry name" value="Ubox_domain"/>
</dbReference>
<sequence>MYRLHEAVKKKDKNEVLNLLNHGGETDLSVMDEEEKGVLYYALDDIDILETIVSHPKAKQRINDCYLLVKDIEKYTPPTIATIQKILADHDVMVYQGFDLRRPVTYYTYLRLTQEKKGSCEYSPNTSGYILNMSILLKCLKSSVPPHLLLEFMKIMGEGNLITTYSRLRAIGADPFTFSDGLDKLLDIIYNIKKAKADLEILYKINFLKLRPKNDSCTYQHFFPFAKDQYIGKVVLEKSGVYTTLSGIFNNKGFMIRGASESKDDWECHISQKHDHQKHECSECSECGKRESKKSLFSLSSSLYGDFFPDESDSIIKFIGVSVYREFSNYEYRFGTFKLNKNKQYDSHGKVIVVIKTSESYLVLDGNFVDNYMIEGEMTENGNFSKGTFMKTPKNEYAIRTGFRTVGKTTKYYINGKETSKKKFDDFHSKASSTPVSSPSVGLTDQDLIAMGTHPDTTRPKPSKSSLPKPSVVAVVKPQQRSFHQRMKSLFPYPDFWKEKLSAQQALSPELEWNEVELRVEDPLLFELYVDPVRLRGDPAGRPYQRSAIQRHLKDGNFYAPHSLAPLQTQQKRQMLVDELVKKRVALFHRLKGLKDSPEPLTAQEMRVFNEIIDSGRQRQALELSPYLDFLEMKRNLNDLSRLQALQKQKQAQAHRSVSVPATSGALEEQLIEKISDLVYNRLRADFKKKTNRFTIFYDKKNLADKAIRDTIKIIMDEEVQKGVDKKMLKKIKEQIIKQFEINRIASNYFQVKKK</sequence>
<evidence type="ECO:0000313" key="3">
    <source>
        <dbReference type="EMBL" id="QHU12042.1"/>
    </source>
</evidence>